<proteinExistence type="predicted"/>
<dbReference type="RefSeq" id="WP_207355671.1">
    <property type="nucleotide sequence ID" value="NZ_CP071503.1"/>
</dbReference>
<evidence type="ECO:0000313" key="3">
    <source>
        <dbReference type="Proteomes" id="UP000662770"/>
    </source>
</evidence>
<gene>
    <name evidence="2" type="ORF">JYB87_04255</name>
</gene>
<name>A0ABX7QSM5_9GAMM</name>
<keyword evidence="2" id="KW-0067">ATP-binding</keyword>
<feature type="domain" description="ORC1/DEAH AAA+ ATPase" evidence="1">
    <location>
        <begin position="133"/>
        <end position="287"/>
    </location>
</feature>
<accession>A0ABX7QSM5</accession>
<dbReference type="EMBL" id="CP071503">
    <property type="protein sequence ID" value="QSX34469.1"/>
    <property type="molecule type" value="Genomic_DNA"/>
</dbReference>
<dbReference type="Pfam" id="PF13401">
    <property type="entry name" value="AAA_22"/>
    <property type="match status" value="1"/>
</dbReference>
<sequence>MEKANYIRHPNPVHRGNPLVEGLGFPLSKQQVQKRCSVKFEGELDLTEVPEDLHGYYIRSSILNLFSVHVCQDEMVELYENIRLGIECGYIGRNPLKPDFQRVIVAIERDKDAPLKAQNIKRLNLLENSFTFLLSGLSGRGKSSMTKAALRLIPQHLYHKDYLQTTGDSVSLDIKQITYLYVEHHDRQGQKAFLTSILEAVDEATDETYAYHHRNSTVKELINAVRKALVIHHVGALIIDEAQNFAKASTDLKIGTNEKTSMKFVEELINTLGISTIFVGTFSALELFTREMTITRRTIRAGSMNLGGCPVDSPFWINLCHVLFTAIKLKGEADEEGLLRQKLYELSAGIPAIAVSMVQATLRFLSYYEPAQQTLTIDALAYVANKQFSPLAGPVRALLTGEYHKYEDLKPMLLLEEVNPSGDNVTLARAKEIEQQAQAMLEDYKEKRVLAGRLQAKQVMSSSSTRDEELRRIGDKLSPKNLLGLLGDDE</sequence>
<dbReference type="SUPFAM" id="SSF52540">
    <property type="entry name" value="P-loop containing nucleoside triphosphate hydrolases"/>
    <property type="match status" value="1"/>
</dbReference>
<dbReference type="Proteomes" id="UP000662770">
    <property type="component" value="Chromosome"/>
</dbReference>
<dbReference type="InterPro" id="IPR027417">
    <property type="entry name" value="P-loop_NTPase"/>
</dbReference>
<evidence type="ECO:0000259" key="1">
    <source>
        <dbReference type="Pfam" id="PF13401"/>
    </source>
</evidence>
<keyword evidence="2" id="KW-0547">Nucleotide-binding</keyword>
<keyword evidence="3" id="KW-1185">Reference proteome</keyword>
<organism evidence="2 3">
    <name type="scientific">Shewanella avicenniae</name>
    <dbReference type="NCBI Taxonomy" id="2814294"/>
    <lineage>
        <taxon>Bacteria</taxon>
        <taxon>Pseudomonadati</taxon>
        <taxon>Pseudomonadota</taxon>
        <taxon>Gammaproteobacteria</taxon>
        <taxon>Alteromonadales</taxon>
        <taxon>Shewanellaceae</taxon>
        <taxon>Shewanella</taxon>
    </lineage>
</organism>
<dbReference type="Gene3D" id="3.40.50.300">
    <property type="entry name" value="P-loop containing nucleotide triphosphate hydrolases"/>
    <property type="match status" value="1"/>
</dbReference>
<dbReference type="GO" id="GO:0005524">
    <property type="term" value="F:ATP binding"/>
    <property type="evidence" value="ECO:0007669"/>
    <property type="project" value="UniProtKB-KW"/>
</dbReference>
<dbReference type="InterPro" id="IPR049945">
    <property type="entry name" value="AAA_22"/>
</dbReference>
<evidence type="ECO:0000313" key="2">
    <source>
        <dbReference type="EMBL" id="QSX34469.1"/>
    </source>
</evidence>
<protein>
    <submittedName>
        <fullName evidence="2">ATP-binding protein</fullName>
    </submittedName>
</protein>
<reference evidence="2 3" key="1">
    <citation type="submission" date="2021-03" db="EMBL/GenBank/DDBJ databases">
        <title>Novel species identification of genus Shewanella.</title>
        <authorList>
            <person name="Liu G."/>
            <person name="Zhang Q."/>
        </authorList>
    </citation>
    <scope>NUCLEOTIDE SEQUENCE [LARGE SCALE GENOMIC DNA]</scope>
    <source>
        <strain evidence="2 3">FJAT-51800</strain>
    </source>
</reference>